<protein>
    <submittedName>
        <fullName evidence="1">Uncharacterized protein</fullName>
    </submittedName>
</protein>
<dbReference type="Proteomes" id="UP000271624">
    <property type="component" value="Unassembled WGS sequence"/>
</dbReference>
<proteinExistence type="predicted"/>
<gene>
    <name evidence="1" type="ORF">DSM106972_067540</name>
</gene>
<evidence type="ECO:0000313" key="2">
    <source>
        <dbReference type="Proteomes" id="UP000271624"/>
    </source>
</evidence>
<reference evidence="1" key="2">
    <citation type="journal article" date="2019" name="Genome Biol. Evol.">
        <title>Day and night: Metabolic profiles and evolutionary relationships of six axenic non-marine cyanobacteria.</title>
        <authorList>
            <person name="Will S.E."/>
            <person name="Henke P."/>
            <person name="Boedeker C."/>
            <person name="Huang S."/>
            <person name="Brinkmann H."/>
            <person name="Rohde M."/>
            <person name="Jarek M."/>
            <person name="Friedl T."/>
            <person name="Seufert S."/>
            <person name="Schumacher M."/>
            <person name="Overmann J."/>
            <person name="Neumann-Schaal M."/>
            <person name="Petersen J."/>
        </authorList>
    </citation>
    <scope>NUCLEOTIDE SEQUENCE [LARGE SCALE GENOMIC DNA]</scope>
    <source>
        <strain evidence="1">PCC 7102</strain>
    </source>
</reference>
<organism evidence="1 2">
    <name type="scientific">Dulcicalothrix desertica PCC 7102</name>
    <dbReference type="NCBI Taxonomy" id="232991"/>
    <lineage>
        <taxon>Bacteria</taxon>
        <taxon>Bacillati</taxon>
        <taxon>Cyanobacteriota</taxon>
        <taxon>Cyanophyceae</taxon>
        <taxon>Nostocales</taxon>
        <taxon>Calotrichaceae</taxon>
        <taxon>Dulcicalothrix</taxon>
    </lineage>
</organism>
<accession>A0A3S1AY34</accession>
<dbReference type="AlphaFoldDB" id="A0A3S1AY34"/>
<name>A0A3S1AY34_9CYAN</name>
<evidence type="ECO:0000313" key="1">
    <source>
        <dbReference type="EMBL" id="RUT01203.1"/>
    </source>
</evidence>
<reference evidence="1" key="1">
    <citation type="submission" date="2018-12" db="EMBL/GenBank/DDBJ databases">
        <authorList>
            <person name="Will S."/>
            <person name="Neumann-Schaal M."/>
            <person name="Henke P."/>
        </authorList>
    </citation>
    <scope>NUCLEOTIDE SEQUENCE</scope>
    <source>
        <strain evidence="1">PCC 7102</strain>
    </source>
</reference>
<comment type="caution">
    <text evidence="1">The sequence shown here is derived from an EMBL/GenBank/DDBJ whole genome shotgun (WGS) entry which is preliminary data.</text>
</comment>
<dbReference type="EMBL" id="RSCL01000020">
    <property type="protein sequence ID" value="RUT01203.1"/>
    <property type="molecule type" value="Genomic_DNA"/>
</dbReference>
<keyword evidence="2" id="KW-1185">Reference proteome</keyword>
<sequence>MFIISAGVGVLEDKNICKVSTSNDNPVLIDATINSLRKKLILFLCKIAVQLKPKGINNKILFTKSTKELLLSKLAIIYCREKVSVKEKLKG</sequence>